<dbReference type="PANTHER" id="PTHR14773:SF0">
    <property type="entry name" value="WD REPEAT-CONTAINING PROTEIN 76"/>
    <property type="match status" value="1"/>
</dbReference>
<reference evidence="8 9" key="1">
    <citation type="journal article" date="2016" name="Mol. Biol. Evol.">
        <title>Comparative Genomics of Early-Diverging Mushroom-Forming Fungi Provides Insights into the Origins of Lignocellulose Decay Capabilities.</title>
        <authorList>
            <person name="Nagy L.G."/>
            <person name="Riley R."/>
            <person name="Tritt A."/>
            <person name="Adam C."/>
            <person name="Daum C."/>
            <person name="Floudas D."/>
            <person name="Sun H."/>
            <person name="Yadav J.S."/>
            <person name="Pangilinan J."/>
            <person name="Larsson K.H."/>
            <person name="Matsuura K."/>
            <person name="Barry K."/>
            <person name="Labutti K."/>
            <person name="Kuo R."/>
            <person name="Ohm R.A."/>
            <person name="Bhattacharya S.S."/>
            <person name="Shirouzu T."/>
            <person name="Yoshinaga Y."/>
            <person name="Martin F.M."/>
            <person name="Grigoriev I.V."/>
            <person name="Hibbett D.S."/>
        </authorList>
    </citation>
    <scope>NUCLEOTIDE SEQUENCE [LARGE SCALE GENOMIC DNA]</scope>
    <source>
        <strain evidence="8 9">HHB12029</strain>
    </source>
</reference>
<keyword evidence="6" id="KW-0227">DNA damage</keyword>
<keyword evidence="6" id="KW-0238">DNA-binding</keyword>
<dbReference type="PROSITE" id="PS50082">
    <property type="entry name" value="WD_REPEATS_2"/>
    <property type="match status" value="1"/>
</dbReference>
<feature type="compositionally biased region" description="Basic and acidic residues" evidence="7">
    <location>
        <begin position="79"/>
        <end position="108"/>
    </location>
</feature>
<evidence type="ECO:0000256" key="1">
    <source>
        <dbReference type="ARBA" id="ARBA00005434"/>
    </source>
</evidence>
<comment type="function">
    <text evidence="6">DNA-binding protein that binds to both single- and double-stranded DNA. Binds preferentially to UV-damaged DNA. May be involved in DNA-metabolic processes.</text>
</comment>
<keyword evidence="3 5" id="KW-0853">WD repeat</keyword>
<dbReference type="SMART" id="SM00320">
    <property type="entry name" value="WD40"/>
    <property type="match status" value="4"/>
</dbReference>
<evidence type="ECO:0000256" key="5">
    <source>
        <dbReference type="PROSITE-ProRule" id="PRU00221"/>
    </source>
</evidence>
<dbReference type="SUPFAM" id="SSF50978">
    <property type="entry name" value="WD40 repeat-like"/>
    <property type="match status" value="1"/>
</dbReference>
<proteinExistence type="inferred from homology"/>
<dbReference type="GO" id="GO:0003677">
    <property type="term" value="F:DNA binding"/>
    <property type="evidence" value="ECO:0007669"/>
    <property type="project" value="UniProtKB-UniRule"/>
</dbReference>
<evidence type="ECO:0000256" key="3">
    <source>
        <dbReference type="ARBA" id="ARBA00022574"/>
    </source>
</evidence>
<gene>
    <name evidence="8" type="ORF">EXIGLDRAFT_680900</name>
</gene>
<dbReference type="STRING" id="1314781.A0A165EBV9"/>
<organism evidence="8 9">
    <name type="scientific">Exidia glandulosa HHB12029</name>
    <dbReference type="NCBI Taxonomy" id="1314781"/>
    <lineage>
        <taxon>Eukaryota</taxon>
        <taxon>Fungi</taxon>
        <taxon>Dikarya</taxon>
        <taxon>Basidiomycota</taxon>
        <taxon>Agaricomycotina</taxon>
        <taxon>Agaricomycetes</taxon>
        <taxon>Auriculariales</taxon>
        <taxon>Exidiaceae</taxon>
        <taxon>Exidia</taxon>
    </lineage>
</organism>
<sequence>MPDFEKLREENLAKNRVLLAELELENTADALGVPKATPKTKAKPVQPRKPKRKAEEDAPTPRRASTRLKRVNVDPNETPEQKRQREAEAEEQRRKDEEAQWEADEKARAAKRPRHEQLDLTILGSDLSDEDLVSLRQTLRVTCDLKQPKLVGDESMTWDDKETEDRDLGALKDAIKSMRVVSRAKVTQDRIYSMAYHPERSKDLIFFGDKHGQLGVWDARAPAEEHIDDDGNTVVSDEGGRYWRLQMHWPATSKSSISSIKFDPIDAHSLFTTAYDCTVRQWSFTSGASREVISFGDTLVTGLDLPPQGNELWISDALGGLTHMDLRAHKSQATRYEIAQHKIGSISVNPTNPFALLTASNSRYLKLWDARKLAQIPVDSVNVSAPVPATDEEYYPRTADFDDVETFIKSSDGKGTLKGEWQHGQSCSSAYWNPTGRFIVSTSYDDKLRYWNVWPDKLRQNGVLASFRPSGHIDHDCQTGRWLTVFKAVWSPNPDAYPHFTVGNMKHSLDIVTFKGDVVGRLQDKSKITAVQAVTASHPSILARAASGNGSGRCVLWADVE</sequence>
<evidence type="ECO:0000256" key="6">
    <source>
        <dbReference type="RuleBase" id="RU365004"/>
    </source>
</evidence>
<accession>A0A165EBV9</accession>
<evidence type="ECO:0000256" key="4">
    <source>
        <dbReference type="ARBA" id="ARBA00022737"/>
    </source>
</evidence>
<dbReference type="PANTHER" id="PTHR14773">
    <property type="entry name" value="WD REPEAT-CONTAINING PROTEIN 76"/>
    <property type="match status" value="1"/>
</dbReference>
<evidence type="ECO:0000313" key="9">
    <source>
        <dbReference type="Proteomes" id="UP000077266"/>
    </source>
</evidence>
<dbReference type="AlphaFoldDB" id="A0A165EBV9"/>
<keyword evidence="9" id="KW-1185">Reference proteome</keyword>
<dbReference type="InterPro" id="IPR036322">
    <property type="entry name" value="WD40_repeat_dom_sf"/>
</dbReference>
<dbReference type="GO" id="GO:2000001">
    <property type="term" value="P:regulation of DNA damage checkpoint"/>
    <property type="evidence" value="ECO:0007669"/>
    <property type="project" value="TreeGrafter"/>
</dbReference>
<evidence type="ECO:0000256" key="7">
    <source>
        <dbReference type="SAM" id="MobiDB-lite"/>
    </source>
</evidence>
<feature type="compositionally biased region" description="Basic residues" evidence="7">
    <location>
        <begin position="38"/>
        <end position="52"/>
    </location>
</feature>
<dbReference type="Pfam" id="PF00400">
    <property type="entry name" value="WD40"/>
    <property type="match status" value="3"/>
</dbReference>
<dbReference type="EMBL" id="KV426152">
    <property type="protein sequence ID" value="KZV86551.1"/>
    <property type="molecule type" value="Genomic_DNA"/>
</dbReference>
<name>A0A165EBV9_EXIGL</name>
<dbReference type="Proteomes" id="UP000077266">
    <property type="component" value="Unassembled WGS sequence"/>
</dbReference>
<evidence type="ECO:0000256" key="2">
    <source>
        <dbReference type="ARBA" id="ARBA00021132"/>
    </source>
</evidence>
<dbReference type="InParanoid" id="A0A165EBV9"/>
<dbReference type="InterPro" id="IPR015943">
    <property type="entry name" value="WD40/YVTN_repeat-like_dom_sf"/>
</dbReference>
<feature type="region of interest" description="Disordered" evidence="7">
    <location>
        <begin position="26"/>
        <end position="114"/>
    </location>
</feature>
<dbReference type="Gene3D" id="2.130.10.10">
    <property type="entry name" value="YVTN repeat-like/Quinoprotein amine dehydrogenase"/>
    <property type="match status" value="2"/>
</dbReference>
<dbReference type="GO" id="GO:0006974">
    <property type="term" value="P:DNA damage response"/>
    <property type="evidence" value="ECO:0007669"/>
    <property type="project" value="UniProtKB-KW"/>
</dbReference>
<keyword evidence="4" id="KW-0677">Repeat</keyword>
<dbReference type="GO" id="GO:0005634">
    <property type="term" value="C:nucleus"/>
    <property type="evidence" value="ECO:0007669"/>
    <property type="project" value="TreeGrafter"/>
</dbReference>
<dbReference type="InterPro" id="IPR001680">
    <property type="entry name" value="WD40_rpt"/>
</dbReference>
<evidence type="ECO:0000313" key="8">
    <source>
        <dbReference type="EMBL" id="KZV86551.1"/>
    </source>
</evidence>
<dbReference type="OrthoDB" id="9890280at2759"/>
<comment type="similarity">
    <text evidence="1 6">Belongs to the WD repeat DDB2/WDR76 family.</text>
</comment>
<dbReference type="InterPro" id="IPR050853">
    <property type="entry name" value="WD_repeat_DNA-damage-binding"/>
</dbReference>
<protein>
    <recommendedName>
        <fullName evidence="2 6">DNA damage-binding protein CMR1</fullName>
    </recommendedName>
</protein>
<feature type="repeat" description="WD" evidence="5">
    <location>
        <begin position="420"/>
        <end position="453"/>
    </location>
</feature>